<evidence type="ECO:0008006" key="4">
    <source>
        <dbReference type="Google" id="ProtNLM"/>
    </source>
</evidence>
<name>A0ABM3RSS5_SPIOL</name>
<evidence type="ECO:0000256" key="1">
    <source>
        <dbReference type="SAM" id="MobiDB-lite"/>
    </source>
</evidence>
<reference evidence="2" key="1">
    <citation type="journal article" date="2021" name="Nat. Commun.">
        <title>Genomic analyses provide insights into spinach domestication and the genetic basis of agronomic traits.</title>
        <authorList>
            <person name="Cai X."/>
            <person name="Sun X."/>
            <person name="Xu C."/>
            <person name="Sun H."/>
            <person name="Wang X."/>
            <person name="Ge C."/>
            <person name="Zhang Z."/>
            <person name="Wang Q."/>
            <person name="Fei Z."/>
            <person name="Jiao C."/>
            <person name="Wang Q."/>
        </authorList>
    </citation>
    <scope>NUCLEOTIDE SEQUENCE [LARGE SCALE GENOMIC DNA]</scope>
    <source>
        <strain evidence="2">cv. Varoflay</strain>
    </source>
</reference>
<dbReference type="Proteomes" id="UP000813463">
    <property type="component" value="Chromosome 4"/>
</dbReference>
<reference evidence="3" key="2">
    <citation type="submission" date="2025-08" db="UniProtKB">
        <authorList>
            <consortium name="RefSeq"/>
        </authorList>
    </citation>
    <scope>IDENTIFICATION</scope>
    <source>
        <tissue evidence="3">Leaf</tissue>
    </source>
</reference>
<sequence length="228" mass="25567">MLAQTLACYRCLGHDHFIRDCPKQLTPITRGPFSTNNDHGRNNNNNNNQGGIKRNTPRPPTTGRVFVMRHEEANEDDNVITSTLSIHSSPAHVLFDYGASHSFISPLFAKCSNLKPCCDFHAMSVALPSGEIVKCRSMYRNCPIIIEKIEFLADLIAFDLSEFNIILGTNWLIKYKANLNCSKQSVTLKTPIGDRISFQKLVRKPIIQIVSALKARKIAESDFSGYLL</sequence>
<dbReference type="RefSeq" id="XP_056698665.1">
    <property type="nucleotide sequence ID" value="XM_056842687.1"/>
</dbReference>
<feature type="region of interest" description="Disordered" evidence="1">
    <location>
        <begin position="29"/>
        <end position="62"/>
    </location>
</feature>
<keyword evidence="2" id="KW-1185">Reference proteome</keyword>
<dbReference type="PANTHER" id="PTHR15503:SF45">
    <property type="entry name" value="RNA-DIRECTED DNA POLYMERASE HOMOLOG"/>
    <property type="match status" value="1"/>
</dbReference>
<proteinExistence type="predicted"/>
<dbReference type="PANTHER" id="PTHR15503">
    <property type="entry name" value="LDOC1 RELATED"/>
    <property type="match status" value="1"/>
</dbReference>
<dbReference type="CDD" id="cd00303">
    <property type="entry name" value="retropepsin_like"/>
    <property type="match status" value="1"/>
</dbReference>
<organism evidence="2 3">
    <name type="scientific">Spinacia oleracea</name>
    <name type="common">Spinach</name>
    <dbReference type="NCBI Taxonomy" id="3562"/>
    <lineage>
        <taxon>Eukaryota</taxon>
        <taxon>Viridiplantae</taxon>
        <taxon>Streptophyta</taxon>
        <taxon>Embryophyta</taxon>
        <taxon>Tracheophyta</taxon>
        <taxon>Spermatophyta</taxon>
        <taxon>Magnoliopsida</taxon>
        <taxon>eudicotyledons</taxon>
        <taxon>Gunneridae</taxon>
        <taxon>Pentapetalae</taxon>
        <taxon>Caryophyllales</taxon>
        <taxon>Chenopodiaceae</taxon>
        <taxon>Chenopodioideae</taxon>
        <taxon>Anserineae</taxon>
        <taxon>Spinacia</taxon>
    </lineage>
</organism>
<evidence type="ECO:0000313" key="3">
    <source>
        <dbReference type="RefSeq" id="XP_056698665.1"/>
    </source>
</evidence>
<evidence type="ECO:0000313" key="2">
    <source>
        <dbReference type="Proteomes" id="UP000813463"/>
    </source>
</evidence>
<protein>
    <recommendedName>
        <fullName evidence="4">CCHC-type domain-containing protein</fullName>
    </recommendedName>
</protein>
<gene>
    <name evidence="3" type="primary">LOC130472193</name>
</gene>
<dbReference type="Pfam" id="PF08284">
    <property type="entry name" value="RVP_2"/>
    <property type="match status" value="1"/>
</dbReference>
<accession>A0ABM3RSS5</accession>
<dbReference type="Gene3D" id="2.40.70.10">
    <property type="entry name" value="Acid Proteases"/>
    <property type="match status" value="1"/>
</dbReference>
<dbReference type="SUPFAM" id="SSF50630">
    <property type="entry name" value="Acid proteases"/>
    <property type="match status" value="1"/>
</dbReference>
<dbReference type="InterPro" id="IPR032567">
    <property type="entry name" value="RTL1-rel"/>
</dbReference>
<dbReference type="GeneID" id="130472193"/>
<dbReference type="InterPro" id="IPR021109">
    <property type="entry name" value="Peptidase_aspartic_dom_sf"/>
</dbReference>